<comment type="caution">
    <text evidence="6">The sequence shown here is derived from an EMBL/GenBank/DDBJ whole genome shotgun (WGS) entry which is preliminary data.</text>
</comment>
<accession>A0A7V8NWP2</accession>
<feature type="domain" description="FAD-binding PCMH-type" evidence="5">
    <location>
        <begin position="31"/>
        <end position="210"/>
    </location>
</feature>
<dbReference type="InterPro" id="IPR016166">
    <property type="entry name" value="FAD-bd_PCMH"/>
</dbReference>
<keyword evidence="7" id="KW-1185">Reference proteome</keyword>
<evidence type="ECO:0000313" key="6">
    <source>
        <dbReference type="EMBL" id="MBA0088880.1"/>
    </source>
</evidence>
<dbReference type="SUPFAM" id="SSF56176">
    <property type="entry name" value="FAD-binding/transporter-associated domain-like"/>
    <property type="match status" value="1"/>
</dbReference>
<keyword evidence="2" id="KW-0285">Flavoprotein</keyword>
<proteinExistence type="predicted"/>
<dbReference type="GO" id="GO:0071949">
    <property type="term" value="F:FAD binding"/>
    <property type="evidence" value="ECO:0007669"/>
    <property type="project" value="InterPro"/>
</dbReference>
<evidence type="ECO:0000256" key="3">
    <source>
        <dbReference type="ARBA" id="ARBA00022827"/>
    </source>
</evidence>
<dbReference type="Gene3D" id="3.30.465.10">
    <property type="match status" value="1"/>
</dbReference>
<gene>
    <name evidence="6" type="ORF">HRJ53_28160</name>
</gene>
<dbReference type="PANTHER" id="PTHR11748">
    <property type="entry name" value="D-LACTATE DEHYDROGENASE"/>
    <property type="match status" value="1"/>
</dbReference>
<dbReference type="PANTHER" id="PTHR11748:SF103">
    <property type="entry name" value="GLYCOLATE OXIDASE SUBUNIT GLCE"/>
    <property type="match status" value="1"/>
</dbReference>
<dbReference type="AlphaFoldDB" id="A0A7V8NWP2"/>
<comment type="cofactor">
    <cofactor evidence="1">
        <name>FAD</name>
        <dbReference type="ChEBI" id="CHEBI:57692"/>
    </cofactor>
</comment>
<protein>
    <submittedName>
        <fullName evidence="6">FAD-binding oxidoreductase</fullName>
    </submittedName>
</protein>
<dbReference type="GO" id="GO:0016491">
    <property type="term" value="F:oxidoreductase activity"/>
    <property type="evidence" value="ECO:0007669"/>
    <property type="project" value="UniProtKB-KW"/>
</dbReference>
<dbReference type="InterPro" id="IPR036318">
    <property type="entry name" value="FAD-bd_PCMH-like_sf"/>
</dbReference>
<evidence type="ECO:0000259" key="5">
    <source>
        <dbReference type="PROSITE" id="PS51387"/>
    </source>
</evidence>
<dbReference type="InterPro" id="IPR006094">
    <property type="entry name" value="Oxid_FAD_bind_N"/>
</dbReference>
<dbReference type="InterPro" id="IPR016164">
    <property type="entry name" value="FAD-linked_Oxase-like_C"/>
</dbReference>
<dbReference type="Proteomes" id="UP000567293">
    <property type="component" value="Unassembled WGS sequence"/>
</dbReference>
<dbReference type="Pfam" id="PF02913">
    <property type="entry name" value="FAD-oxidase_C"/>
    <property type="match status" value="1"/>
</dbReference>
<keyword evidence="3" id="KW-0274">FAD</keyword>
<sequence>MTRISATLQNHFRAVLSANQIRPASAADAVCGVQPQLVLEPSTEQQLASALRLADESQLAVLPRGGGSKLGWGNAPSRADLLLCTAPLCRILEHAWADLTVTVEAGCTIETLQQTLAEHGQRLALDPLWPEKATVGGMLSTNDSGALRLRFGALRDLILGVTIALPDGTLASSGGRVVKNVAGYDLSKLVTGALGTLGVITRAVFRLHPLPRHSRSFTISASNPEEAQNIILAIQDSKLAHVALQSQFSSDASPLIDILFEGTEAGLDAQASQLRALCKSAKSTPLQSEPRHGAGPKQCAWNARQDLWSFSNPAENAIAKISVLPADLARAAELIGPIAASSRVNWKFLLHATGLGWLRVEGPADNLHRALTILRAELEKIGGSLAVLHRPANMQTFDAWGFSGDSLPLMRAVKSRLDPSGTLNPGRFVGGI</sequence>
<dbReference type="InterPro" id="IPR016169">
    <property type="entry name" value="FAD-bd_PCMH_sub2"/>
</dbReference>
<name>A0A7V8NWP2_9BACT</name>
<reference evidence="6" key="1">
    <citation type="submission" date="2020-06" db="EMBL/GenBank/DDBJ databases">
        <title>Legume-microbial interactions unlock mineral nutrients during tropical forest succession.</title>
        <authorList>
            <person name="Epihov D.Z."/>
        </authorList>
    </citation>
    <scope>NUCLEOTIDE SEQUENCE [LARGE SCALE GENOMIC DNA]</scope>
    <source>
        <strain evidence="6">Pan2503</strain>
    </source>
</reference>
<evidence type="ECO:0000256" key="2">
    <source>
        <dbReference type="ARBA" id="ARBA00022630"/>
    </source>
</evidence>
<evidence type="ECO:0000313" key="7">
    <source>
        <dbReference type="Proteomes" id="UP000567293"/>
    </source>
</evidence>
<organism evidence="6 7">
    <name type="scientific">Candidatus Acidiferrum panamense</name>
    <dbReference type="NCBI Taxonomy" id="2741543"/>
    <lineage>
        <taxon>Bacteria</taxon>
        <taxon>Pseudomonadati</taxon>
        <taxon>Acidobacteriota</taxon>
        <taxon>Terriglobia</taxon>
        <taxon>Candidatus Acidiferrales</taxon>
        <taxon>Candidatus Acidiferrum</taxon>
    </lineage>
</organism>
<evidence type="ECO:0000256" key="1">
    <source>
        <dbReference type="ARBA" id="ARBA00001974"/>
    </source>
</evidence>
<dbReference type="EMBL" id="JACDQQ010002728">
    <property type="protein sequence ID" value="MBA0088880.1"/>
    <property type="molecule type" value="Genomic_DNA"/>
</dbReference>
<evidence type="ECO:0000256" key="4">
    <source>
        <dbReference type="ARBA" id="ARBA00023002"/>
    </source>
</evidence>
<dbReference type="SUPFAM" id="SSF55103">
    <property type="entry name" value="FAD-linked oxidases, C-terminal domain"/>
    <property type="match status" value="1"/>
</dbReference>
<dbReference type="InterPro" id="IPR004113">
    <property type="entry name" value="FAD-bd_oxidored_4_C"/>
</dbReference>
<dbReference type="PROSITE" id="PS51387">
    <property type="entry name" value="FAD_PCMH"/>
    <property type="match status" value="1"/>
</dbReference>
<keyword evidence="4" id="KW-0560">Oxidoreductase</keyword>
<dbReference type="Pfam" id="PF01565">
    <property type="entry name" value="FAD_binding_4"/>
    <property type="match status" value="1"/>
</dbReference>